<dbReference type="EMBL" id="JAESWA010000027">
    <property type="protein sequence ID" value="MBL4933645.1"/>
    <property type="molecule type" value="Genomic_DNA"/>
</dbReference>
<protein>
    <submittedName>
        <fullName evidence="1">Uncharacterized protein</fullName>
    </submittedName>
</protein>
<dbReference type="AlphaFoldDB" id="A0A937K6F2"/>
<evidence type="ECO:0000313" key="1">
    <source>
        <dbReference type="EMBL" id="MBL4933645.1"/>
    </source>
</evidence>
<dbReference type="RefSeq" id="WP_202769087.1">
    <property type="nucleotide sequence ID" value="NZ_JAESWA010000027.1"/>
</dbReference>
<comment type="caution">
    <text evidence="1">The sequence shown here is derived from an EMBL/GenBank/DDBJ whole genome shotgun (WGS) entry which is preliminary data.</text>
</comment>
<organism evidence="1 2">
    <name type="scientific">Clostridium paridis</name>
    <dbReference type="NCBI Taxonomy" id="2803863"/>
    <lineage>
        <taxon>Bacteria</taxon>
        <taxon>Bacillati</taxon>
        <taxon>Bacillota</taxon>
        <taxon>Clostridia</taxon>
        <taxon>Eubacteriales</taxon>
        <taxon>Clostridiaceae</taxon>
        <taxon>Clostridium</taxon>
    </lineage>
</organism>
<name>A0A937K6F2_9CLOT</name>
<gene>
    <name evidence="1" type="ORF">JK634_17830</name>
</gene>
<accession>A0A937K6F2</accession>
<proteinExistence type="predicted"/>
<evidence type="ECO:0000313" key="2">
    <source>
        <dbReference type="Proteomes" id="UP000623681"/>
    </source>
</evidence>
<keyword evidence="2" id="KW-1185">Reference proteome</keyword>
<dbReference type="Proteomes" id="UP000623681">
    <property type="component" value="Unassembled WGS sequence"/>
</dbReference>
<reference evidence="1" key="1">
    <citation type="submission" date="2021-01" db="EMBL/GenBank/DDBJ databases">
        <title>Genome public.</title>
        <authorList>
            <person name="Liu C."/>
            <person name="Sun Q."/>
        </authorList>
    </citation>
    <scope>NUCLEOTIDE SEQUENCE</scope>
    <source>
        <strain evidence="1">YIM B02565</strain>
    </source>
</reference>
<sequence>MEYPIGEFERDGMSLHDKCKKYMNYHAVLKMKDGKMVDGIIMGMDEDNIIMLIPEDVMEEYKDDDSYGQHRQFGGFGHGGPGRFRRFGNRRFPFATLAALSLFRYPYYYPPYPYYYPYYPYYYQYYTY</sequence>